<feature type="compositionally biased region" description="Basic and acidic residues" evidence="1">
    <location>
        <begin position="161"/>
        <end position="176"/>
    </location>
</feature>
<dbReference type="Proteomes" id="UP001501470">
    <property type="component" value="Unassembled WGS sequence"/>
</dbReference>
<evidence type="ECO:0000313" key="4">
    <source>
        <dbReference type="Proteomes" id="UP001501470"/>
    </source>
</evidence>
<evidence type="ECO:0000259" key="2">
    <source>
        <dbReference type="Pfam" id="PF22400"/>
    </source>
</evidence>
<evidence type="ECO:0000313" key="3">
    <source>
        <dbReference type="EMBL" id="GAA1518840.1"/>
    </source>
</evidence>
<proteinExistence type="predicted"/>
<dbReference type="InterPro" id="IPR053918">
    <property type="entry name" value="DUF6980"/>
</dbReference>
<organism evidence="3 4">
    <name type="scientific">Dactylosporangium maewongense</name>
    <dbReference type="NCBI Taxonomy" id="634393"/>
    <lineage>
        <taxon>Bacteria</taxon>
        <taxon>Bacillati</taxon>
        <taxon>Actinomycetota</taxon>
        <taxon>Actinomycetes</taxon>
        <taxon>Micromonosporales</taxon>
        <taxon>Micromonosporaceae</taxon>
        <taxon>Dactylosporangium</taxon>
    </lineage>
</organism>
<feature type="domain" description="DUF6980" evidence="2">
    <location>
        <begin position="61"/>
        <end position="155"/>
    </location>
</feature>
<evidence type="ECO:0000256" key="1">
    <source>
        <dbReference type="SAM" id="MobiDB-lite"/>
    </source>
</evidence>
<comment type="caution">
    <text evidence="3">The sequence shown here is derived from an EMBL/GenBank/DDBJ whole genome shotgun (WGS) entry which is preliminary data.</text>
</comment>
<dbReference type="EMBL" id="BAAAQD010000007">
    <property type="protein sequence ID" value="GAA1518840.1"/>
    <property type="molecule type" value="Genomic_DNA"/>
</dbReference>
<gene>
    <name evidence="3" type="ORF">GCM10009827_037550</name>
</gene>
<feature type="region of interest" description="Disordered" evidence="1">
    <location>
        <begin position="152"/>
        <end position="176"/>
    </location>
</feature>
<protein>
    <recommendedName>
        <fullName evidence="2">DUF6980 domain-containing protein</fullName>
    </recommendedName>
</protein>
<keyword evidence="4" id="KW-1185">Reference proteome</keyword>
<accession>A0ABP4LC02</accession>
<sequence length="176" mass="19765">MSQMTLRRRRGRRILETCQPFNCRGNERIPCSAAWTILQTTVAGLPDTRQDAPAILRAVRKHCCDGMRAQLALAESEAGEDDPDVVVVHDARFDEYGLPVRDGGTSMVVIGYCPWCGGRLPESRRDAWFDAVEVRGLDPWEDELPEEFRDDSWWTGGEAAGTDREFVEPEKVISPA</sequence>
<dbReference type="Pfam" id="PF22400">
    <property type="entry name" value="DUF6980"/>
    <property type="match status" value="1"/>
</dbReference>
<reference evidence="4" key="1">
    <citation type="journal article" date="2019" name="Int. J. Syst. Evol. Microbiol.">
        <title>The Global Catalogue of Microorganisms (GCM) 10K type strain sequencing project: providing services to taxonomists for standard genome sequencing and annotation.</title>
        <authorList>
            <consortium name="The Broad Institute Genomics Platform"/>
            <consortium name="The Broad Institute Genome Sequencing Center for Infectious Disease"/>
            <person name="Wu L."/>
            <person name="Ma J."/>
        </authorList>
    </citation>
    <scope>NUCLEOTIDE SEQUENCE [LARGE SCALE GENOMIC DNA]</scope>
    <source>
        <strain evidence="4">JCM 15933</strain>
    </source>
</reference>
<name>A0ABP4LC02_9ACTN</name>